<dbReference type="EMBL" id="KB203827">
    <property type="protein sequence ID" value="ESO82980.1"/>
    <property type="molecule type" value="Genomic_DNA"/>
</dbReference>
<feature type="region of interest" description="Disordered" evidence="1">
    <location>
        <begin position="1"/>
        <end position="20"/>
    </location>
</feature>
<dbReference type="RefSeq" id="XP_009066348.1">
    <property type="nucleotide sequence ID" value="XM_009068100.1"/>
</dbReference>
<dbReference type="AlphaFoldDB" id="V3ZKQ9"/>
<proteinExistence type="predicted"/>
<dbReference type="OrthoDB" id="361532at2759"/>
<evidence type="ECO:0000313" key="2">
    <source>
        <dbReference type="EMBL" id="ESO82980.1"/>
    </source>
</evidence>
<gene>
    <name evidence="2" type="ORF">LOTGIDRAFT_169805</name>
</gene>
<accession>V3ZKQ9</accession>
<name>V3ZKQ9_LOTGI</name>
<sequence length="165" mass="18032">MGVEMTQLLKGTMNPGWPMLRPGGRTDPTDAHFPLRKSVSYPYPQFQEAVAATNVNMQVVYSGGSTTPSPSPRLQRKQMQGYGRPVLPGYLTGPPPISTHHRSKEEVHKSEGDKSLRDSIPAMSKPLAVICLICNIILPGLECNDLIGLTPANTSNHCPRQKESK</sequence>
<evidence type="ECO:0000313" key="3">
    <source>
        <dbReference type="Proteomes" id="UP000030746"/>
    </source>
</evidence>
<feature type="compositionally biased region" description="Basic and acidic residues" evidence="1">
    <location>
        <begin position="103"/>
        <end position="117"/>
    </location>
</feature>
<dbReference type="KEGG" id="lgi:LOTGIDRAFT_169805"/>
<dbReference type="GeneID" id="20241233"/>
<feature type="region of interest" description="Disordered" evidence="1">
    <location>
        <begin position="63"/>
        <end position="119"/>
    </location>
</feature>
<dbReference type="CTD" id="20241233"/>
<dbReference type="Proteomes" id="UP000030746">
    <property type="component" value="Unassembled WGS sequence"/>
</dbReference>
<organism evidence="2 3">
    <name type="scientific">Lottia gigantea</name>
    <name type="common">Giant owl limpet</name>
    <dbReference type="NCBI Taxonomy" id="225164"/>
    <lineage>
        <taxon>Eukaryota</taxon>
        <taxon>Metazoa</taxon>
        <taxon>Spiralia</taxon>
        <taxon>Lophotrochozoa</taxon>
        <taxon>Mollusca</taxon>
        <taxon>Gastropoda</taxon>
        <taxon>Patellogastropoda</taxon>
        <taxon>Lottioidea</taxon>
        <taxon>Lottiidae</taxon>
        <taxon>Lottia</taxon>
    </lineage>
</organism>
<evidence type="ECO:0000256" key="1">
    <source>
        <dbReference type="SAM" id="MobiDB-lite"/>
    </source>
</evidence>
<reference evidence="2 3" key="1">
    <citation type="journal article" date="2013" name="Nature">
        <title>Insights into bilaterian evolution from three spiralian genomes.</title>
        <authorList>
            <person name="Simakov O."/>
            <person name="Marletaz F."/>
            <person name="Cho S.J."/>
            <person name="Edsinger-Gonzales E."/>
            <person name="Havlak P."/>
            <person name="Hellsten U."/>
            <person name="Kuo D.H."/>
            <person name="Larsson T."/>
            <person name="Lv J."/>
            <person name="Arendt D."/>
            <person name="Savage R."/>
            <person name="Osoegawa K."/>
            <person name="de Jong P."/>
            <person name="Grimwood J."/>
            <person name="Chapman J.A."/>
            <person name="Shapiro H."/>
            <person name="Aerts A."/>
            <person name="Otillar R.P."/>
            <person name="Terry A.Y."/>
            <person name="Boore J.L."/>
            <person name="Grigoriev I.V."/>
            <person name="Lindberg D.R."/>
            <person name="Seaver E.C."/>
            <person name="Weisblat D.A."/>
            <person name="Putnam N.H."/>
            <person name="Rokhsar D.S."/>
        </authorList>
    </citation>
    <scope>NUCLEOTIDE SEQUENCE [LARGE SCALE GENOMIC DNA]</scope>
</reference>
<dbReference type="HOGENOM" id="CLU_1612702_0_0_1"/>
<keyword evidence="3" id="KW-1185">Reference proteome</keyword>
<protein>
    <submittedName>
        <fullName evidence="2">Uncharacterized protein</fullName>
    </submittedName>
</protein>